<gene>
    <name evidence="7" type="ORF">WR25_09343</name>
</gene>
<organism evidence="7 8">
    <name type="scientific">Diploscapter pachys</name>
    <dbReference type="NCBI Taxonomy" id="2018661"/>
    <lineage>
        <taxon>Eukaryota</taxon>
        <taxon>Metazoa</taxon>
        <taxon>Ecdysozoa</taxon>
        <taxon>Nematoda</taxon>
        <taxon>Chromadorea</taxon>
        <taxon>Rhabditida</taxon>
        <taxon>Rhabditina</taxon>
        <taxon>Rhabditomorpha</taxon>
        <taxon>Rhabditoidea</taxon>
        <taxon>Rhabditidae</taxon>
        <taxon>Diploscapter</taxon>
    </lineage>
</organism>
<reference evidence="7 8" key="1">
    <citation type="journal article" date="2017" name="Curr. Biol.">
        <title>Genome architecture and evolution of a unichromosomal asexual nematode.</title>
        <authorList>
            <person name="Fradin H."/>
            <person name="Zegar C."/>
            <person name="Gutwein M."/>
            <person name="Lucas J."/>
            <person name="Kovtun M."/>
            <person name="Corcoran D."/>
            <person name="Baugh L.R."/>
            <person name="Kiontke K."/>
            <person name="Gunsalus K."/>
            <person name="Fitch D.H."/>
            <person name="Piano F."/>
        </authorList>
    </citation>
    <scope>NUCLEOTIDE SEQUENCE [LARGE SCALE GENOMIC DNA]</scope>
    <source>
        <strain evidence="7">PF1309</strain>
    </source>
</reference>
<feature type="domain" description="C2H2-type" evidence="6">
    <location>
        <begin position="97"/>
        <end position="120"/>
    </location>
</feature>
<dbReference type="GO" id="GO:0008270">
    <property type="term" value="F:zinc ion binding"/>
    <property type="evidence" value="ECO:0007669"/>
    <property type="project" value="UniProtKB-KW"/>
</dbReference>
<keyword evidence="3" id="KW-0862">Zinc</keyword>
<dbReference type="STRING" id="2018661.A0A2A2L517"/>
<protein>
    <recommendedName>
        <fullName evidence="6">C2H2-type domain-containing protein</fullName>
    </recommendedName>
</protein>
<evidence type="ECO:0000313" key="8">
    <source>
        <dbReference type="Proteomes" id="UP000218231"/>
    </source>
</evidence>
<evidence type="ECO:0000256" key="1">
    <source>
        <dbReference type="ARBA" id="ARBA00022723"/>
    </source>
</evidence>
<evidence type="ECO:0000259" key="6">
    <source>
        <dbReference type="PROSITE" id="PS50157"/>
    </source>
</evidence>
<dbReference type="Gene3D" id="3.30.160.60">
    <property type="entry name" value="Classic Zinc Finger"/>
    <property type="match status" value="2"/>
</dbReference>
<accession>A0A2A2L517</accession>
<dbReference type="AlphaFoldDB" id="A0A2A2L517"/>
<dbReference type="PANTHER" id="PTHR23235">
    <property type="entry name" value="KRUEPPEL-LIKE TRANSCRIPTION FACTOR"/>
    <property type="match status" value="1"/>
</dbReference>
<dbReference type="InterPro" id="IPR036236">
    <property type="entry name" value="Znf_C2H2_sf"/>
</dbReference>
<evidence type="ECO:0000313" key="7">
    <source>
        <dbReference type="EMBL" id="PAV81361.1"/>
    </source>
</evidence>
<keyword evidence="8" id="KW-1185">Reference proteome</keyword>
<dbReference type="Proteomes" id="UP000218231">
    <property type="component" value="Unassembled WGS sequence"/>
</dbReference>
<dbReference type="SMART" id="SM00355">
    <property type="entry name" value="ZnF_C2H2"/>
    <property type="match status" value="2"/>
</dbReference>
<dbReference type="OrthoDB" id="6365676at2759"/>
<evidence type="ECO:0000256" key="4">
    <source>
        <dbReference type="PROSITE-ProRule" id="PRU00042"/>
    </source>
</evidence>
<feature type="region of interest" description="Disordered" evidence="5">
    <location>
        <begin position="10"/>
        <end position="34"/>
    </location>
</feature>
<name>A0A2A2L517_9BILA</name>
<proteinExistence type="predicted"/>
<keyword evidence="1" id="KW-0479">Metal-binding</keyword>
<sequence>MPEQFKYFRPWEDSTPSQSTSIVLSTSSSSPQSSTTFHKRICVRCKCPNCVLRQLNGRNSSVQIVGHKCHYENCGKTYQKTSHLKAHIRCHTGERKHVCRDCFESFTRSDHLKQHAKVNHPPVIFVSHIENDRQTSHTIYLS</sequence>
<keyword evidence="2 4" id="KW-0863">Zinc-finger</keyword>
<evidence type="ECO:0000256" key="2">
    <source>
        <dbReference type="ARBA" id="ARBA00022771"/>
    </source>
</evidence>
<evidence type="ECO:0000256" key="3">
    <source>
        <dbReference type="ARBA" id="ARBA00022833"/>
    </source>
</evidence>
<dbReference type="EMBL" id="LIAE01007184">
    <property type="protein sequence ID" value="PAV81361.1"/>
    <property type="molecule type" value="Genomic_DNA"/>
</dbReference>
<dbReference type="GO" id="GO:0000978">
    <property type="term" value="F:RNA polymerase II cis-regulatory region sequence-specific DNA binding"/>
    <property type="evidence" value="ECO:0007669"/>
    <property type="project" value="TreeGrafter"/>
</dbReference>
<dbReference type="InterPro" id="IPR013087">
    <property type="entry name" value="Znf_C2H2_type"/>
</dbReference>
<dbReference type="PROSITE" id="PS50157">
    <property type="entry name" value="ZINC_FINGER_C2H2_2"/>
    <property type="match status" value="2"/>
</dbReference>
<feature type="domain" description="C2H2-type" evidence="6">
    <location>
        <begin position="67"/>
        <end position="96"/>
    </location>
</feature>
<dbReference type="SUPFAM" id="SSF57667">
    <property type="entry name" value="beta-beta-alpha zinc fingers"/>
    <property type="match status" value="1"/>
</dbReference>
<evidence type="ECO:0000256" key="5">
    <source>
        <dbReference type="SAM" id="MobiDB-lite"/>
    </source>
</evidence>
<feature type="compositionally biased region" description="Low complexity" evidence="5">
    <location>
        <begin position="17"/>
        <end position="34"/>
    </location>
</feature>
<comment type="caution">
    <text evidence="7">The sequence shown here is derived from an EMBL/GenBank/DDBJ whole genome shotgun (WGS) entry which is preliminary data.</text>
</comment>
<dbReference type="PROSITE" id="PS00028">
    <property type="entry name" value="ZINC_FINGER_C2H2_1"/>
    <property type="match status" value="2"/>
</dbReference>
<dbReference type="GO" id="GO:0000981">
    <property type="term" value="F:DNA-binding transcription factor activity, RNA polymerase II-specific"/>
    <property type="evidence" value="ECO:0007669"/>
    <property type="project" value="TreeGrafter"/>
</dbReference>
<dbReference type="PANTHER" id="PTHR23235:SF120">
    <property type="entry name" value="KRUPPEL-LIKE FACTOR 15"/>
    <property type="match status" value="1"/>
</dbReference>